<dbReference type="Pfam" id="PF07714">
    <property type="entry name" value="PK_Tyr_Ser-Thr"/>
    <property type="match status" value="1"/>
</dbReference>
<dbReference type="InterPro" id="IPR002110">
    <property type="entry name" value="Ankyrin_rpt"/>
</dbReference>
<dbReference type="SMART" id="SM00248">
    <property type="entry name" value="ANK"/>
    <property type="match status" value="7"/>
</dbReference>
<dbReference type="Pfam" id="PF12796">
    <property type="entry name" value="Ank_2"/>
    <property type="match status" value="2"/>
</dbReference>
<proteinExistence type="inferred from homology"/>
<gene>
    <name evidence="10" type="primary">LOC102805152</name>
</gene>
<dbReference type="InterPro" id="IPR001245">
    <property type="entry name" value="Ser-Thr/Tyr_kinase_cat_dom"/>
</dbReference>
<feature type="repeat" description="ANK" evidence="5">
    <location>
        <begin position="449"/>
        <end position="481"/>
    </location>
</feature>
<accession>A0ABM0M4Y6</accession>
<dbReference type="GeneID" id="102805152"/>
<keyword evidence="2" id="KW-0723">Serine/threonine-protein kinase</keyword>
<dbReference type="InterPro" id="IPR051681">
    <property type="entry name" value="Ser/Thr_Kinases-Pseudokinases"/>
</dbReference>
<keyword evidence="5" id="KW-0040">ANK repeat</keyword>
<feature type="repeat" description="ANK" evidence="5">
    <location>
        <begin position="482"/>
        <end position="515"/>
    </location>
</feature>
<dbReference type="SUPFAM" id="SSF56112">
    <property type="entry name" value="Protein kinase-like (PK-like)"/>
    <property type="match status" value="1"/>
</dbReference>
<dbReference type="PROSITE" id="PS50088">
    <property type="entry name" value="ANK_REPEAT"/>
    <property type="match status" value="5"/>
</dbReference>
<keyword evidence="2" id="KW-0808">Transferase</keyword>
<evidence type="ECO:0000256" key="7">
    <source>
        <dbReference type="SAM" id="MobiDB-lite"/>
    </source>
</evidence>
<evidence type="ECO:0000256" key="1">
    <source>
        <dbReference type="ARBA" id="ARBA00005843"/>
    </source>
</evidence>
<feature type="binding site" evidence="6">
    <location>
        <position position="46"/>
    </location>
    <ligand>
        <name>ATP</name>
        <dbReference type="ChEBI" id="CHEBI:30616"/>
    </ligand>
</feature>
<dbReference type="PROSITE" id="PS00108">
    <property type="entry name" value="PROTEIN_KINASE_ST"/>
    <property type="match status" value="1"/>
</dbReference>
<dbReference type="Gene3D" id="1.25.40.20">
    <property type="entry name" value="Ankyrin repeat-containing domain"/>
    <property type="match status" value="3"/>
</dbReference>
<dbReference type="PRINTS" id="PR00109">
    <property type="entry name" value="TYRKINASE"/>
</dbReference>
<organism evidence="9 10">
    <name type="scientific">Saccoglossus kowalevskii</name>
    <name type="common">Acorn worm</name>
    <dbReference type="NCBI Taxonomy" id="10224"/>
    <lineage>
        <taxon>Eukaryota</taxon>
        <taxon>Metazoa</taxon>
        <taxon>Hemichordata</taxon>
        <taxon>Enteropneusta</taxon>
        <taxon>Harrimaniidae</taxon>
        <taxon>Saccoglossus</taxon>
    </lineage>
</organism>
<evidence type="ECO:0000259" key="8">
    <source>
        <dbReference type="PROSITE" id="PS50011"/>
    </source>
</evidence>
<dbReference type="InterPro" id="IPR017441">
    <property type="entry name" value="Protein_kinase_ATP_BS"/>
</dbReference>
<evidence type="ECO:0000313" key="10">
    <source>
        <dbReference type="RefSeq" id="XP_006815077.1"/>
    </source>
</evidence>
<dbReference type="PANTHER" id="PTHR44329:SF293">
    <property type="entry name" value="MITOGEN-ACTIVATED PROTEIN KINASE KINASE KINASE"/>
    <property type="match status" value="1"/>
</dbReference>
<feature type="repeat" description="ANK" evidence="5">
    <location>
        <begin position="383"/>
        <end position="415"/>
    </location>
</feature>
<dbReference type="PROSITE" id="PS00107">
    <property type="entry name" value="PROTEIN_KINASE_ATP"/>
    <property type="match status" value="1"/>
</dbReference>
<evidence type="ECO:0000256" key="3">
    <source>
        <dbReference type="ARBA" id="ARBA00022741"/>
    </source>
</evidence>
<feature type="repeat" description="ANK" evidence="5">
    <location>
        <begin position="416"/>
        <end position="448"/>
    </location>
</feature>
<evidence type="ECO:0000256" key="5">
    <source>
        <dbReference type="PROSITE-ProRule" id="PRU00023"/>
    </source>
</evidence>
<dbReference type="Proteomes" id="UP000694865">
    <property type="component" value="Unplaced"/>
</dbReference>
<evidence type="ECO:0000256" key="4">
    <source>
        <dbReference type="ARBA" id="ARBA00022840"/>
    </source>
</evidence>
<dbReference type="PROSITE" id="PS50297">
    <property type="entry name" value="ANK_REP_REGION"/>
    <property type="match status" value="5"/>
</dbReference>
<reference evidence="10" key="1">
    <citation type="submission" date="2025-08" db="UniProtKB">
        <authorList>
            <consortium name="RefSeq"/>
        </authorList>
    </citation>
    <scope>IDENTIFICATION</scope>
    <source>
        <tissue evidence="10">Testes</tissue>
    </source>
</reference>
<keyword evidence="9" id="KW-1185">Reference proteome</keyword>
<dbReference type="InterPro" id="IPR000719">
    <property type="entry name" value="Prot_kinase_dom"/>
</dbReference>
<evidence type="ECO:0000256" key="2">
    <source>
        <dbReference type="ARBA" id="ARBA00022527"/>
    </source>
</evidence>
<protein>
    <submittedName>
        <fullName evidence="10">Ankyrin repeat and protein kinase domain-containing protein 1-like</fullName>
    </submittedName>
</protein>
<dbReference type="InterPro" id="IPR036770">
    <property type="entry name" value="Ankyrin_rpt-contain_sf"/>
</dbReference>
<evidence type="ECO:0000313" key="9">
    <source>
        <dbReference type="Proteomes" id="UP000694865"/>
    </source>
</evidence>
<dbReference type="PANTHER" id="PTHR44329">
    <property type="entry name" value="SERINE/THREONINE-PROTEIN KINASE TNNI3K-RELATED"/>
    <property type="match status" value="1"/>
</dbReference>
<name>A0ABM0M4Y6_SACKO</name>
<feature type="repeat" description="ANK" evidence="5">
    <location>
        <begin position="350"/>
        <end position="382"/>
    </location>
</feature>
<keyword evidence="3 6" id="KW-0547">Nucleotide-binding</keyword>
<feature type="region of interest" description="Disordered" evidence="7">
    <location>
        <begin position="538"/>
        <end position="558"/>
    </location>
</feature>
<dbReference type="SMART" id="SM00220">
    <property type="entry name" value="S_TKc"/>
    <property type="match status" value="1"/>
</dbReference>
<sequence>MAEGFSDIGHIIDYSDIKNEKKIGHGGFGIVYKAILKDQGAVAVRKVFKNLKIPIRNMLEDEVRKMVSFRSPYLVKLIGAVMDPSNHALVLEYMCHGSLRDYQKNNDVSWPIILRLVHDVILGMNYLHKTLKLVHQDLKIDNILVDIGPKAKISDFGSSVRRVYSMTVADHYEEKKEEEKEEDVVCNTISHMAPEFLQNKRREPNEKYDVYSFGITLWEIVTQKDPYENAVATEVIEWAVCQNQRPSEEDIPTECPAVLNEMMHKCWDMDPYIRPKFEEIKEMFDIVQIKDLRNNEIEEVTQLPANYRDVADRDKTMRSKTLMEAASKGDIEEVKELLRMNCDVTTKDKDGNTALHISILQRRNEVTELLINYGIDIDMKGQNEKTALHCAAQIGELDILQKLFDMSADLEVKDKLGSTPIHYACKYGGIGAVKKCLELGSDLQAKSTIGSSGLHLACAGIHNNVVDLLLEKGMEIESKDKYGFTPLHYASFYGNNDEIVKNLIRRDCNTKAKTKRGRTAFQIAKQKNHREIANLLTPKDNSENSVQEKGTLGGSDPTRAVTKLTLNSTFTRVLNSHPQKRSTIPHTTTQIIMGVQATDEERLHKRLIADL</sequence>
<dbReference type="InterPro" id="IPR011009">
    <property type="entry name" value="Kinase-like_dom_sf"/>
</dbReference>
<comment type="similarity">
    <text evidence="1">Belongs to the protein kinase superfamily. TKL Ser/Thr protein kinase family.</text>
</comment>
<dbReference type="RefSeq" id="XP_006815077.1">
    <property type="nucleotide sequence ID" value="XM_006815014.1"/>
</dbReference>
<evidence type="ECO:0000256" key="6">
    <source>
        <dbReference type="PROSITE-ProRule" id="PRU10141"/>
    </source>
</evidence>
<feature type="domain" description="Protein kinase" evidence="8">
    <location>
        <begin position="17"/>
        <end position="284"/>
    </location>
</feature>
<dbReference type="PROSITE" id="PS50011">
    <property type="entry name" value="PROTEIN_KINASE_DOM"/>
    <property type="match status" value="1"/>
</dbReference>
<dbReference type="SUPFAM" id="SSF48403">
    <property type="entry name" value="Ankyrin repeat"/>
    <property type="match status" value="1"/>
</dbReference>
<keyword evidence="2" id="KW-0418">Kinase</keyword>
<keyword evidence="4 6" id="KW-0067">ATP-binding</keyword>
<dbReference type="InterPro" id="IPR008271">
    <property type="entry name" value="Ser/Thr_kinase_AS"/>
</dbReference>
<dbReference type="Gene3D" id="1.10.510.10">
    <property type="entry name" value="Transferase(Phosphotransferase) domain 1"/>
    <property type="match status" value="1"/>
</dbReference>